<dbReference type="CDD" id="cd00104">
    <property type="entry name" value="KAZAL_FS"/>
    <property type="match status" value="1"/>
</dbReference>
<dbReference type="InterPro" id="IPR036058">
    <property type="entry name" value="Kazal_dom_sf"/>
</dbReference>
<dbReference type="PROSITE" id="PS51465">
    <property type="entry name" value="KAZAL_2"/>
    <property type="match status" value="1"/>
</dbReference>
<evidence type="ECO:0000313" key="3">
    <source>
        <dbReference type="EMBL" id="KAL1500945.1"/>
    </source>
</evidence>
<keyword evidence="4" id="KW-1185">Reference proteome</keyword>
<dbReference type="AlphaFoldDB" id="A0ABD1EQQ3"/>
<dbReference type="SUPFAM" id="SSF100895">
    <property type="entry name" value="Kazal-type serine protease inhibitors"/>
    <property type="match status" value="1"/>
</dbReference>
<name>A0ABD1EQQ3_HYPHA</name>
<accession>A0ABD1EQQ3</accession>
<dbReference type="Pfam" id="PF00050">
    <property type="entry name" value="Kazal_1"/>
    <property type="match status" value="1"/>
</dbReference>
<feature type="signal peptide" evidence="1">
    <location>
        <begin position="1"/>
        <end position="18"/>
    </location>
</feature>
<dbReference type="PANTHER" id="PTHR21179">
    <property type="entry name" value="SERINE-TYPE ENDOPEPTIDASE INHIBITOR"/>
    <property type="match status" value="1"/>
</dbReference>
<reference evidence="3 4" key="1">
    <citation type="submission" date="2024-05" db="EMBL/GenBank/DDBJ databases">
        <title>Genetic variation in Jamaican populations of the coffee berry borer (Hypothenemus hampei).</title>
        <authorList>
            <person name="Errbii M."/>
            <person name="Myrie A."/>
        </authorList>
    </citation>
    <scope>NUCLEOTIDE SEQUENCE [LARGE SCALE GENOMIC DNA]</scope>
    <source>
        <strain evidence="3">JA-Hopewell-2020-01-JO</strain>
        <tissue evidence="3">Whole body</tissue>
    </source>
</reference>
<dbReference type="Proteomes" id="UP001566132">
    <property type="component" value="Unassembled WGS sequence"/>
</dbReference>
<evidence type="ECO:0000313" key="4">
    <source>
        <dbReference type="Proteomes" id="UP001566132"/>
    </source>
</evidence>
<dbReference type="SMART" id="SM00280">
    <property type="entry name" value="KAZAL"/>
    <property type="match status" value="1"/>
</dbReference>
<protein>
    <recommendedName>
        <fullName evidence="2">Kazal-like domain-containing protein</fullName>
    </recommendedName>
</protein>
<comment type="caution">
    <text evidence="3">The sequence shown here is derived from an EMBL/GenBank/DDBJ whole genome shotgun (WGS) entry which is preliminary data.</text>
</comment>
<dbReference type="InterPro" id="IPR039932">
    <property type="entry name" value="Spink4-like"/>
</dbReference>
<organism evidence="3 4">
    <name type="scientific">Hypothenemus hampei</name>
    <name type="common">Coffee berry borer</name>
    <dbReference type="NCBI Taxonomy" id="57062"/>
    <lineage>
        <taxon>Eukaryota</taxon>
        <taxon>Metazoa</taxon>
        <taxon>Ecdysozoa</taxon>
        <taxon>Arthropoda</taxon>
        <taxon>Hexapoda</taxon>
        <taxon>Insecta</taxon>
        <taxon>Pterygota</taxon>
        <taxon>Neoptera</taxon>
        <taxon>Endopterygota</taxon>
        <taxon>Coleoptera</taxon>
        <taxon>Polyphaga</taxon>
        <taxon>Cucujiformia</taxon>
        <taxon>Curculionidae</taxon>
        <taxon>Scolytinae</taxon>
        <taxon>Hypothenemus</taxon>
    </lineage>
</organism>
<dbReference type="EMBL" id="JBDJPC010000005">
    <property type="protein sequence ID" value="KAL1500945.1"/>
    <property type="molecule type" value="Genomic_DNA"/>
</dbReference>
<dbReference type="PANTHER" id="PTHR21179:SF1">
    <property type="entry name" value="KAZ1-TYPE SERINE PROTEASE INHIBITOR-LIKE PROTEIN TYPE EPSILON-RELATED"/>
    <property type="match status" value="1"/>
</dbReference>
<dbReference type="InterPro" id="IPR002350">
    <property type="entry name" value="Kazal_dom"/>
</dbReference>
<sequence length="97" mass="10858">MFLQYFLSMTLVITCINSQLNEVNPTTQENQLLFDPSTTTTASPQFARCMDSCRTVQHYNPVCGSDGQTYNNEFRLQCAQRCGQSVFLARGGSCQSL</sequence>
<dbReference type="Gene3D" id="3.30.60.30">
    <property type="match status" value="1"/>
</dbReference>
<evidence type="ECO:0000256" key="1">
    <source>
        <dbReference type="SAM" id="SignalP"/>
    </source>
</evidence>
<keyword evidence="1" id="KW-0732">Signal</keyword>
<gene>
    <name evidence="3" type="ORF">ABEB36_006359</name>
</gene>
<proteinExistence type="predicted"/>
<evidence type="ECO:0000259" key="2">
    <source>
        <dbReference type="PROSITE" id="PS51465"/>
    </source>
</evidence>
<feature type="chain" id="PRO_5044766069" description="Kazal-like domain-containing protein" evidence="1">
    <location>
        <begin position="19"/>
        <end position="97"/>
    </location>
</feature>
<feature type="domain" description="Kazal-like" evidence="2">
    <location>
        <begin position="43"/>
        <end position="96"/>
    </location>
</feature>